<keyword evidence="3" id="KW-1185">Reference proteome</keyword>
<name>A0A3M7QI20_BRAPC</name>
<evidence type="ECO:0000313" key="3">
    <source>
        <dbReference type="Proteomes" id="UP000276133"/>
    </source>
</evidence>
<accession>A0A3M7QI20</accession>
<proteinExistence type="predicted"/>
<feature type="region of interest" description="Disordered" evidence="1">
    <location>
        <begin position="56"/>
        <end position="88"/>
    </location>
</feature>
<feature type="region of interest" description="Disordered" evidence="1">
    <location>
        <begin position="1"/>
        <end position="20"/>
    </location>
</feature>
<evidence type="ECO:0000313" key="2">
    <source>
        <dbReference type="EMBL" id="RNA10598.1"/>
    </source>
</evidence>
<organism evidence="2 3">
    <name type="scientific">Brachionus plicatilis</name>
    <name type="common">Marine rotifer</name>
    <name type="synonym">Brachionus muelleri</name>
    <dbReference type="NCBI Taxonomy" id="10195"/>
    <lineage>
        <taxon>Eukaryota</taxon>
        <taxon>Metazoa</taxon>
        <taxon>Spiralia</taxon>
        <taxon>Gnathifera</taxon>
        <taxon>Rotifera</taxon>
        <taxon>Eurotatoria</taxon>
        <taxon>Monogononta</taxon>
        <taxon>Pseudotrocha</taxon>
        <taxon>Ploima</taxon>
        <taxon>Brachionidae</taxon>
        <taxon>Brachionus</taxon>
    </lineage>
</organism>
<gene>
    <name evidence="2" type="ORF">BpHYR1_044811</name>
</gene>
<dbReference type="EMBL" id="REGN01006156">
    <property type="protein sequence ID" value="RNA10598.1"/>
    <property type="molecule type" value="Genomic_DNA"/>
</dbReference>
<dbReference type="Proteomes" id="UP000276133">
    <property type="component" value="Unassembled WGS sequence"/>
</dbReference>
<protein>
    <submittedName>
        <fullName evidence="2">Uncharacterized protein</fullName>
    </submittedName>
</protein>
<evidence type="ECO:0000256" key="1">
    <source>
        <dbReference type="SAM" id="MobiDB-lite"/>
    </source>
</evidence>
<sequence length="88" mass="9847">MKEVDRNTTELPLYESGGEDEVEVVEIPCTSVRKTTASDLVTVSSILIKEHQVVSEVVESNKSGGQKRRKRPRKEDTKTDQGNETDNN</sequence>
<reference evidence="2 3" key="1">
    <citation type="journal article" date="2018" name="Sci. Rep.">
        <title>Genomic signatures of local adaptation to the degree of environmental predictability in rotifers.</title>
        <authorList>
            <person name="Franch-Gras L."/>
            <person name="Hahn C."/>
            <person name="Garcia-Roger E.M."/>
            <person name="Carmona M.J."/>
            <person name="Serra M."/>
            <person name="Gomez A."/>
        </authorList>
    </citation>
    <scope>NUCLEOTIDE SEQUENCE [LARGE SCALE GENOMIC DNA]</scope>
    <source>
        <strain evidence="2">HYR1</strain>
    </source>
</reference>
<dbReference type="AlphaFoldDB" id="A0A3M7QI20"/>
<comment type="caution">
    <text evidence="2">The sequence shown here is derived from an EMBL/GenBank/DDBJ whole genome shotgun (WGS) entry which is preliminary data.</text>
</comment>